<dbReference type="EMBL" id="CAFBND010000002">
    <property type="protein sequence ID" value="CAB4925377.1"/>
    <property type="molecule type" value="Genomic_DNA"/>
</dbReference>
<dbReference type="NCBIfam" id="NF005559">
    <property type="entry name" value="PRK07231.1"/>
    <property type="match status" value="1"/>
</dbReference>
<dbReference type="EMBL" id="CAFBIZ010000243">
    <property type="protein sequence ID" value="CAB4852216.1"/>
    <property type="molecule type" value="Genomic_DNA"/>
</dbReference>
<proteinExistence type="inferred from homology"/>
<evidence type="ECO:0000313" key="4">
    <source>
        <dbReference type="EMBL" id="CAB5021055.1"/>
    </source>
</evidence>
<dbReference type="FunFam" id="3.40.50.720:FF:000084">
    <property type="entry name" value="Short-chain dehydrogenase reductase"/>
    <property type="match status" value="1"/>
</dbReference>
<dbReference type="InterPro" id="IPR020904">
    <property type="entry name" value="Sc_DH/Rdtase_CS"/>
</dbReference>
<evidence type="ECO:0000313" key="3">
    <source>
        <dbReference type="EMBL" id="CAB4925377.1"/>
    </source>
</evidence>
<dbReference type="PRINTS" id="PR00080">
    <property type="entry name" value="SDRFAMILY"/>
</dbReference>
<sequence length="261" mass="26363">MTDLSTPSRPIAGRVALVTGGGTGIGAAITCRLADLGAIVVIAQSTGERAAAAVESLSSTGRVLSGVGGDLASADACAAVVRTTLDRHGRIDILVNNAAVTGPAAIGPLLDFTDGHLDRVVDVNLKAAFRCSREAARDMSTRGSGVIVNITSVGAYAAQQQATAYVATKAALLGLTKGLAFELAPNGIRVVGVAPGDVDVTSSTRPASDGRILADPWGRRTPLGRRGTPDDVAAVVAFLVSDEAAFITGETVVVDGGWLAY</sequence>
<name>A0A6J7QVR5_9ZZZZ</name>
<gene>
    <name evidence="2" type="ORF">UFOPK3268_01558</name>
    <name evidence="3" type="ORF">UFOPK3752_00095</name>
    <name evidence="4" type="ORF">UFOPK4150_00247</name>
</gene>
<dbReference type="PROSITE" id="PS00061">
    <property type="entry name" value="ADH_SHORT"/>
    <property type="match status" value="1"/>
</dbReference>
<dbReference type="EMBL" id="CAFBPU010000004">
    <property type="protein sequence ID" value="CAB5021055.1"/>
    <property type="molecule type" value="Genomic_DNA"/>
</dbReference>
<dbReference type="SUPFAM" id="SSF51735">
    <property type="entry name" value="NAD(P)-binding Rossmann-fold domains"/>
    <property type="match status" value="1"/>
</dbReference>
<dbReference type="InterPro" id="IPR036291">
    <property type="entry name" value="NAD(P)-bd_dom_sf"/>
</dbReference>
<reference evidence="4" key="1">
    <citation type="submission" date="2020-05" db="EMBL/GenBank/DDBJ databases">
        <authorList>
            <person name="Chiriac C."/>
            <person name="Salcher M."/>
            <person name="Ghai R."/>
            <person name="Kavagutti S V."/>
        </authorList>
    </citation>
    <scope>NUCLEOTIDE SEQUENCE</scope>
</reference>
<dbReference type="AlphaFoldDB" id="A0A6J7QVR5"/>
<dbReference type="Pfam" id="PF13561">
    <property type="entry name" value="adh_short_C2"/>
    <property type="match status" value="1"/>
</dbReference>
<dbReference type="InterPro" id="IPR002347">
    <property type="entry name" value="SDR_fam"/>
</dbReference>
<protein>
    <submittedName>
        <fullName evidence="4">Unannotated protein</fullName>
    </submittedName>
</protein>
<dbReference type="PANTHER" id="PTHR43943:SF2">
    <property type="entry name" value="DEHYDROGENASE_REDUCTASE 4"/>
    <property type="match status" value="1"/>
</dbReference>
<dbReference type="PANTHER" id="PTHR43943">
    <property type="entry name" value="DEHYDROGENASE/REDUCTASE (SDR FAMILY) MEMBER 4"/>
    <property type="match status" value="1"/>
</dbReference>
<accession>A0A6J7QVR5</accession>
<evidence type="ECO:0000313" key="2">
    <source>
        <dbReference type="EMBL" id="CAB4852216.1"/>
    </source>
</evidence>
<dbReference type="Gene3D" id="3.40.50.720">
    <property type="entry name" value="NAD(P)-binding Rossmann-like Domain"/>
    <property type="match status" value="1"/>
</dbReference>
<evidence type="ECO:0000256" key="1">
    <source>
        <dbReference type="ARBA" id="ARBA00006484"/>
    </source>
</evidence>
<comment type="similarity">
    <text evidence="1">Belongs to the short-chain dehydrogenases/reductases (SDR) family.</text>
</comment>
<organism evidence="4">
    <name type="scientific">freshwater metagenome</name>
    <dbReference type="NCBI Taxonomy" id="449393"/>
    <lineage>
        <taxon>unclassified sequences</taxon>
        <taxon>metagenomes</taxon>
        <taxon>ecological metagenomes</taxon>
    </lineage>
</organism>
<dbReference type="PRINTS" id="PR00081">
    <property type="entry name" value="GDHRDH"/>
</dbReference>